<dbReference type="GO" id="GO:0015086">
    <property type="term" value="F:cadmium ion transmembrane transporter activity"/>
    <property type="evidence" value="ECO:0007669"/>
    <property type="project" value="TreeGrafter"/>
</dbReference>
<protein>
    <submittedName>
        <fullName evidence="7">Metal transporter Nramp2</fullName>
    </submittedName>
</protein>
<dbReference type="GO" id="GO:0005384">
    <property type="term" value="F:manganese ion transmembrane transporter activity"/>
    <property type="evidence" value="ECO:0007669"/>
    <property type="project" value="TreeGrafter"/>
</dbReference>
<evidence type="ECO:0000256" key="5">
    <source>
        <dbReference type="ARBA" id="ARBA00023136"/>
    </source>
</evidence>
<dbReference type="GO" id="GO:0005802">
    <property type="term" value="C:trans-Golgi network"/>
    <property type="evidence" value="ECO:0007669"/>
    <property type="project" value="TreeGrafter"/>
</dbReference>
<gene>
    <name evidence="7" type="ORF">Sangu_2647400</name>
</gene>
<feature type="compositionally biased region" description="Polar residues" evidence="6">
    <location>
        <begin position="1"/>
        <end position="17"/>
    </location>
</feature>
<comment type="caution">
    <text evidence="7">The sequence shown here is derived from an EMBL/GenBank/DDBJ whole genome shotgun (WGS) entry which is preliminary data.</text>
</comment>
<keyword evidence="4" id="KW-1133">Transmembrane helix</keyword>
<feature type="region of interest" description="Disordered" evidence="6">
    <location>
        <begin position="1"/>
        <end position="57"/>
    </location>
</feature>
<evidence type="ECO:0000256" key="6">
    <source>
        <dbReference type="SAM" id="MobiDB-lite"/>
    </source>
</evidence>
<dbReference type="EMBL" id="JACGWK010001435">
    <property type="protein sequence ID" value="KAL0288653.1"/>
    <property type="molecule type" value="Genomic_DNA"/>
</dbReference>
<organism evidence="7">
    <name type="scientific">Sesamum angustifolium</name>
    <dbReference type="NCBI Taxonomy" id="2727405"/>
    <lineage>
        <taxon>Eukaryota</taxon>
        <taxon>Viridiplantae</taxon>
        <taxon>Streptophyta</taxon>
        <taxon>Embryophyta</taxon>
        <taxon>Tracheophyta</taxon>
        <taxon>Spermatophyta</taxon>
        <taxon>Magnoliopsida</taxon>
        <taxon>eudicotyledons</taxon>
        <taxon>Gunneridae</taxon>
        <taxon>Pentapetalae</taxon>
        <taxon>asterids</taxon>
        <taxon>lamiids</taxon>
        <taxon>Lamiales</taxon>
        <taxon>Pedaliaceae</taxon>
        <taxon>Sesamum</taxon>
    </lineage>
</organism>
<dbReference type="PANTHER" id="PTHR11706">
    <property type="entry name" value="SOLUTE CARRIER PROTEIN FAMILY 11 MEMBER"/>
    <property type="match status" value="1"/>
</dbReference>
<dbReference type="GO" id="GO:0034755">
    <property type="term" value="P:iron ion transmembrane transport"/>
    <property type="evidence" value="ECO:0007669"/>
    <property type="project" value="TreeGrafter"/>
</dbReference>
<reference evidence="7" key="1">
    <citation type="submission" date="2020-06" db="EMBL/GenBank/DDBJ databases">
        <authorList>
            <person name="Li T."/>
            <person name="Hu X."/>
            <person name="Zhang T."/>
            <person name="Song X."/>
            <person name="Zhang H."/>
            <person name="Dai N."/>
            <person name="Sheng W."/>
            <person name="Hou X."/>
            <person name="Wei L."/>
        </authorList>
    </citation>
    <scope>NUCLEOTIDE SEQUENCE</scope>
    <source>
        <strain evidence="7">G01</strain>
        <tissue evidence="7">Leaf</tissue>
    </source>
</reference>
<comment type="subcellular location">
    <subcellularLocation>
        <location evidence="1">Membrane</location>
        <topology evidence="1">Multi-pass membrane protein</topology>
    </subcellularLocation>
</comment>
<dbReference type="PANTHER" id="PTHR11706:SF104">
    <property type="entry name" value="METAL TRANSPORTER NRAMP2"/>
    <property type="match status" value="1"/>
</dbReference>
<dbReference type="InterPro" id="IPR001046">
    <property type="entry name" value="NRAMP_fam"/>
</dbReference>
<reference evidence="7" key="2">
    <citation type="journal article" date="2024" name="Plant">
        <title>Genomic evolution and insights into agronomic trait innovations of Sesamum species.</title>
        <authorList>
            <person name="Miao H."/>
            <person name="Wang L."/>
            <person name="Qu L."/>
            <person name="Liu H."/>
            <person name="Sun Y."/>
            <person name="Le M."/>
            <person name="Wang Q."/>
            <person name="Wei S."/>
            <person name="Zheng Y."/>
            <person name="Lin W."/>
            <person name="Duan Y."/>
            <person name="Cao H."/>
            <person name="Xiong S."/>
            <person name="Wang X."/>
            <person name="Wei L."/>
            <person name="Li C."/>
            <person name="Ma Q."/>
            <person name="Ju M."/>
            <person name="Zhao R."/>
            <person name="Li G."/>
            <person name="Mu C."/>
            <person name="Tian Q."/>
            <person name="Mei H."/>
            <person name="Zhang T."/>
            <person name="Gao T."/>
            <person name="Zhang H."/>
        </authorList>
    </citation>
    <scope>NUCLEOTIDE SEQUENCE</scope>
    <source>
        <strain evidence="7">G01</strain>
    </source>
</reference>
<keyword evidence="5" id="KW-0472">Membrane</keyword>
<name>A0AAW2J531_9LAMI</name>
<evidence type="ECO:0000313" key="7">
    <source>
        <dbReference type="EMBL" id="KAL0288653.1"/>
    </source>
</evidence>
<comment type="similarity">
    <text evidence="2">Belongs to the NRAMP (TC 2.A.55) family.</text>
</comment>
<dbReference type="GO" id="GO:0016020">
    <property type="term" value="C:membrane"/>
    <property type="evidence" value="ECO:0007669"/>
    <property type="project" value="UniProtKB-SubCell"/>
</dbReference>
<evidence type="ECO:0000256" key="1">
    <source>
        <dbReference type="ARBA" id="ARBA00004141"/>
    </source>
</evidence>
<accession>A0AAW2J531</accession>
<dbReference type="AlphaFoldDB" id="A0AAW2J531"/>
<proteinExistence type="inferred from homology"/>
<evidence type="ECO:0000256" key="4">
    <source>
        <dbReference type="ARBA" id="ARBA00022989"/>
    </source>
</evidence>
<keyword evidence="3" id="KW-0812">Transmembrane</keyword>
<sequence>MSSSPRNLRNSTTSSPRFHQHHRHAEHQDSNPLLASSTSTPPPPPLPTHLNESQEKNVLLHAVEIEPFSESSPGLSVPPFSWRKLWKFTGPGFLMSVAFLDPGNLEGDIQSGAIADYLF</sequence>
<evidence type="ECO:0000256" key="2">
    <source>
        <dbReference type="ARBA" id="ARBA00009965"/>
    </source>
</evidence>
<evidence type="ECO:0000256" key="3">
    <source>
        <dbReference type="ARBA" id="ARBA00022692"/>
    </source>
</evidence>